<comment type="caution">
    <text evidence="2">The sequence shown here is derived from an EMBL/GenBank/DDBJ whole genome shotgun (WGS) entry which is preliminary data.</text>
</comment>
<reference evidence="2" key="1">
    <citation type="journal article" date="2023" name="Mol. Phylogenet. Evol.">
        <title>Genome-scale phylogeny and comparative genomics of the fungal order Sordariales.</title>
        <authorList>
            <person name="Hensen N."/>
            <person name="Bonometti L."/>
            <person name="Westerberg I."/>
            <person name="Brannstrom I.O."/>
            <person name="Guillou S."/>
            <person name="Cros-Aarteil S."/>
            <person name="Calhoun S."/>
            <person name="Haridas S."/>
            <person name="Kuo A."/>
            <person name="Mondo S."/>
            <person name="Pangilinan J."/>
            <person name="Riley R."/>
            <person name="LaButti K."/>
            <person name="Andreopoulos B."/>
            <person name="Lipzen A."/>
            <person name="Chen C."/>
            <person name="Yan M."/>
            <person name="Daum C."/>
            <person name="Ng V."/>
            <person name="Clum A."/>
            <person name="Steindorff A."/>
            <person name="Ohm R.A."/>
            <person name="Martin F."/>
            <person name="Silar P."/>
            <person name="Natvig D.O."/>
            <person name="Lalanne C."/>
            <person name="Gautier V."/>
            <person name="Ament-Velasquez S.L."/>
            <person name="Kruys A."/>
            <person name="Hutchinson M.I."/>
            <person name="Powell A.J."/>
            <person name="Barry K."/>
            <person name="Miller A.N."/>
            <person name="Grigoriev I.V."/>
            <person name="Debuchy R."/>
            <person name="Gladieux P."/>
            <person name="Hiltunen Thoren M."/>
            <person name="Johannesson H."/>
        </authorList>
    </citation>
    <scope>NUCLEOTIDE SEQUENCE</scope>
    <source>
        <strain evidence="2">SMH4131-1</strain>
    </source>
</reference>
<feature type="transmembrane region" description="Helical" evidence="1">
    <location>
        <begin position="78"/>
        <end position="100"/>
    </location>
</feature>
<sequence length="107" mass="12829">MGDIWSGWMDGWMVRGVLGFFIYLVFFSFFVSSRCWWCFSTVFCPHLFTYIPYIYHLLVRLVHYFLHSSFIFSANFCGLGWFWFFVWTCSRVCCVCFCLLHGRQSGT</sequence>
<feature type="transmembrane region" description="Helical" evidence="1">
    <location>
        <begin position="12"/>
        <end position="31"/>
    </location>
</feature>
<evidence type="ECO:0000256" key="1">
    <source>
        <dbReference type="SAM" id="Phobius"/>
    </source>
</evidence>
<dbReference type="AlphaFoldDB" id="A0AAE0IZC5"/>
<accession>A0AAE0IZC5</accession>
<protein>
    <submittedName>
        <fullName evidence="2">Uncharacterized protein</fullName>
    </submittedName>
</protein>
<keyword evidence="1" id="KW-1133">Transmembrane helix</keyword>
<dbReference type="Proteomes" id="UP001286456">
    <property type="component" value="Unassembled WGS sequence"/>
</dbReference>
<evidence type="ECO:0000313" key="2">
    <source>
        <dbReference type="EMBL" id="KAK3334004.1"/>
    </source>
</evidence>
<gene>
    <name evidence="2" type="ORF">B0T19DRAFT_419817</name>
</gene>
<proteinExistence type="predicted"/>
<keyword evidence="3" id="KW-1185">Reference proteome</keyword>
<evidence type="ECO:0000313" key="3">
    <source>
        <dbReference type="Proteomes" id="UP001286456"/>
    </source>
</evidence>
<name>A0AAE0IZC5_9PEZI</name>
<feature type="transmembrane region" description="Helical" evidence="1">
    <location>
        <begin position="36"/>
        <end position="58"/>
    </location>
</feature>
<organism evidence="2 3">
    <name type="scientific">Cercophora scortea</name>
    <dbReference type="NCBI Taxonomy" id="314031"/>
    <lineage>
        <taxon>Eukaryota</taxon>
        <taxon>Fungi</taxon>
        <taxon>Dikarya</taxon>
        <taxon>Ascomycota</taxon>
        <taxon>Pezizomycotina</taxon>
        <taxon>Sordariomycetes</taxon>
        <taxon>Sordariomycetidae</taxon>
        <taxon>Sordariales</taxon>
        <taxon>Lasiosphaeriaceae</taxon>
        <taxon>Cercophora</taxon>
    </lineage>
</organism>
<keyword evidence="1" id="KW-0472">Membrane</keyword>
<dbReference type="EMBL" id="JAUEPO010000002">
    <property type="protein sequence ID" value="KAK3334004.1"/>
    <property type="molecule type" value="Genomic_DNA"/>
</dbReference>
<keyword evidence="1" id="KW-0812">Transmembrane</keyword>
<reference evidence="2" key="2">
    <citation type="submission" date="2023-06" db="EMBL/GenBank/DDBJ databases">
        <authorList>
            <consortium name="Lawrence Berkeley National Laboratory"/>
            <person name="Haridas S."/>
            <person name="Hensen N."/>
            <person name="Bonometti L."/>
            <person name="Westerberg I."/>
            <person name="Brannstrom I.O."/>
            <person name="Guillou S."/>
            <person name="Cros-Aarteil S."/>
            <person name="Calhoun S."/>
            <person name="Kuo A."/>
            <person name="Mondo S."/>
            <person name="Pangilinan J."/>
            <person name="Riley R."/>
            <person name="Labutti K."/>
            <person name="Andreopoulos B."/>
            <person name="Lipzen A."/>
            <person name="Chen C."/>
            <person name="Yanf M."/>
            <person name="Daum C."/>
            <person name="Ng V."/>
            <person name="Clum A."/>
            <person name="Steindorff A."/>
            <person name="Ohm R."/>
            <person name="Martin F."/>
            <person name="Silar P."/>
            <person name="Natvig D."/>
            <person name="Lalanne C."/>
            <person name="Gautier V."/>
            <person name="Ament-Velasquez S.L."/>
            <person name="Kruys A."/>
            <person name="Hutchinson M.I."/>
            <person name="Powell A.J."/>
            <person name="Barry K."/>
            <person name="Miller A.N."/>
            <person name="Grigoriev I.V."/>
            <person name="Debuchy R."/>
            <person name="Gladieux P."/>
            <person name="Thoren M.H."/>
            <person name="Johannesson H."/>
        </authorList>
    </citation>
    <scope>NUCLEOTIDE SEQUENCE</scope>
    <source>
        <strain evidence="2">SMH4131-1</strain>
    </source>
</reference>